<sequence>MSKMSKRNKEKQFKSIGNHQEFLDRITKTLYYGKLPSTERLSLPVTELASELFSEAQTGRSLDRLHCNDAAKISRNACVSPCSLVLAVLYLEQLKSCNPEYLHRIAPSELFLISLMVSSKFLHDDGEEDEVFVDEWASSGGISIKELVQLEKEFLAAINWKVFVCENLFWKKLGEIENTIAKREGIARGWYTYTEIQKLMEIDIAQFLQRICTALSVLTVTYTLGILTILGSVFIVSNIPGNYLNKCNLQIKIDDIDMQGGSSTAYNLTEDVFDANDTSQYKSIKRLDAVDVLKTSILLASLKTSIPKKDANESQLDLESNNTSEDSWAWWSNPTMNWLTSISKMMDFVPDFKCYTYGSYSDWSLYDLKIYNLEDQIHKATKVRLQDQMERSWHTEWTDTLKSVILEYKLLSLYF</sequence>
<gene>
    <name evidence="4" type="ORF">RN001_012797</name>
</gene>
<dbReference type="GO" id="GO:0016538">
    <property type="term" value="F:cyclin-dependent protein serine/threonine kinase regulator activity"/>
    <property type="evidence" value="ECO:0007669"/>
    <property type="project" value="TreeGrafter"/>
</dbReference>
<protein>
    <recommendedName>
        <fullName evidence="2">Protein CNPPD1</fullName>
    </recommendedName>
</protein>
<accession>A0AAN7SPM8</accession>
<dbReference type="PANTHER" id="PTHR15615:SF108">
    <property type="entry name" value="PROTEIN CNPPD1"/>
    <property type="match status" value="1"/>
</dbReference>
<dbReference type="AlphaFoldDB" id="A0AAN7SPM8"/>
<dbReference type="InterPro" id="IPR013922">
    <property type="entry name" value="Cyclin_PHO80-like"/>
</dbReference>
<keyword evidence="3" id="KW-0472">Membrane</keyword>
<dbReference type="CDD" id="cd20557">
    <property type="entry name" value="CYCLIN_ScPCL1-like"/>
    <property type="match status" value="1"/>
</dbReference>
<dbReference type="EMBL" id="JARPUR010000005">
    <property type="protein sequence ID" value="KAK4876375.1"/>
    <property type="molecule type" value="Genomic_DNA"/>
</dbReference>
<evidence type="ECO:0000313" key="5">
    <source>
        <dbReference type="Proteomes" id="UP001353858"/>
    </source>
</evidence>
<keyword evidence="3" id="KW-0812">Transmembrane</keyword>
<dbReference type="Proteomes" id="UP001353858">
    <property type="component" value="Unassembled WGS sequence"/>
</dbReference>
<keyword evidence="3" id="KW-1133">Transmembrane helix</keyword>
<evidence type="ECO:0000256" key="2">
    <source>
        <dbReference type="ARBA" id="ARBA00040808"/>
    </source>
</evidence>
<comment type="caution">
    <text evidence="4">The sequence shown here is derived from an EMBL/GenBank/DDBJ whole genome shotgun (WGS) entry which is preliminary data.</text>
</comment>
<dbReference type="PANTHER" id="PTHR15615">
    <property type="match status" value="1"/>
</dbReference>
<dbReference type="Gene3D" id="1.10.472.10">
    <property type="entry name" value="Cyclin-like"/>
    <property type="match status" value="1"/>
</dbReference>
<evidence type="ECO:0000256" key="1">
    <source>
        <dbReference type="ARBA" id="ARBA00038508"/>
    </source>
</evidence>
<dbReference type="InterPro" id="IPR036915">
    <property type="entry name" value="Cyclin-like_sf"/>
</dbReference>
<comment type="similarity">
    <text evidence="1">Belongs to the CNPPD1 family.</text>
</comment>
<keyword evidence="5" id="KW-1185">Reference proteome</keyword>
<dbReference type="GO" id="GO:0005634">
    <property type="term" value="C:nucleus"/>
    <property type="evidence" value="ECO:0007669"/>
    <property type="project" value="TreeGrafter"/>
</dbReference>
<dbReference type="GO" id="GO:0019901">
    <property type="term" value="F:protein kinase binding"/>
    <property type="evidence" value="ECO:0007669"/>
    <property type="project" value="InterPro"/>
</dbReference>
<feature type="transmembrane region" description="Helical" evidence="3">
    <location>
        <begin position="207"/>
        <end position="236"/>
    </location>
</feature>
<evidence type="ECO:0000256" key="3">
    <source>
        <dbReference type="SAM" id="Phobius"/>
    </source>
</evidence>
<dbReference type="Pfam" id="PF08613">
    <property type="entry name" value="Cyclin"/>
    <property type="match status" value="1"/>
</dbReference>
<evidence type="ECO:0000313" key="4">
    <source>
        <dbReference type="EMBL" id="KAK4876375.1"/>
    </source>
</evidence>
<organism evidence="4 5">
    <name type="scientific">Aquatica leii</name>
    <dbReference type="NCBI Taxonomy" id="1421715"/>
    <lineage>
        <taxon>Eukaryota</taxon>
        <taxon>Metazoa</taxon>
        <taxon>Ecdysozoa</taxon>
        <taxon>Arthropoda</taxon>
        <taxon>Hexapoda</taxon>
        <taxon>Insecta</taxon>
        <taxon>Pterygota</taxon>
        <taxon>Neoptera</taxon>
        <taxon>Endopterygota</taxon>
        <taxon>Coleoptera</taxon>
        <taxon>Polyphaga</taxon>
        <taxon>Elateriformia</taxon>
        <taxon>Elateroidea</taxon>
        <taxon>Lampyridae</taxon>
        <taxon>Luciolinae</taxon>
        <taxon>Aquatica</taxon>
    </lineage>
</organism>
<name>A0AAN7SPM8_9COLE</name>
<dbReference type="SUPFAM" id="SSF47954">
    <property type="entry name" value="Cyclin-like"/>
    <property type="match status" value="1"/>
</dbReference>
<dbReference type="GO" id="GO:0000307">
    <property type="term" value="C:cyclin-dependent protein kinase holoenzyme complex"/>
    <property type="evidence" value="ECO:0007669"/>
    <property type="project" value="TreeGrafter"/>
</dbReference>
<proteinExistence type="inferred from homology"/>
<reference evidence="5" key="1">
    <citation type="submission" date="2023-01" db="EMBL/GenBank/DDBJ databases">
        <title>Key to firefly adult light organ development and bioluminescence: homeobox transcription factors regulate luciferase expression and transportation to peroxisome.</title>
        <authorList>
            <person name="Fu X."/>
        </authorList>
    </citation>
    <scope>NUCLEOTIDE SEQUENCE [LARGE SCALE GENOMIC DNA]</scope>
</reference>